<dbReference type="InterPro" id="IPR001365">
    <property type="entry name" value="A_deaminase_dom"/>
</dbReference>
<evidence type="ECO:0000313" key="14">
    <source>
        <dbReference type="Proteomes" id="UP000494163"/>
    </source>
</evidence>
<dbReference type="GO" id="GO:0046872">
    <property type="term" value="F:metal ion binding"/>
    <property type="evidence" value="ECO:0007669"/>
    <property type="project" value="UniProtKB-KW"/>
</dbReference>
<dbReference type="GO" id="GO:0046103">
    <property type="term" value="P:inosine biosynthetic process"/>
    <property type="evidence" value="ECO:0007669"/>
    <property type="project" value="TreeGrafter"/>
</dbReference>
<evidence type="ECO:0000256" key="1">
    <source>
        <dbReference type="ARBA" id="ARBA00001947"/>
    </source>
</evidence>
<dbReference type="Gene3D" id="3.20.20.140">
    <property type="entry name" value="Metal-dependent hydrolases"/>
    <property type="match status" value="1"/>
</dbReference>
<dbReference type="FunFam" id="3.20.20.140:FF:000017">
    <property type="entry name" value="Adenosine deaminase 2"/>
    <property type="match status" value="1"/>
</dbReference>
<dbReference type="EMBL" id="CP012524">
    <property type="protein sequence ID" value="ALC41757.1"/>
    <property type="molecule type" value="Genomic_DNA"/>
</dbReference>
<dbReference type="STRING" id="30019.A0A0M4EVR1"/>
<feature type="domain" description="Adenosine/AMP deaminase N-terminal" evidence="12">
    <location>
        <begin position="28"/>
        <end position="110"/>
    </location>
</feature>
<evidence type="ECO:0000256" key="8">
    <source>
        <dbReference type="ARBA" id="ARBA00022729"/>
    </source>
</evidence>
<evidence type="ECO:0000259" key="12">
    <source>
        <dbReference type="Pfam" id="PF08451"/>
    </source>
</evidence>
<dbReference type="GO" id="GO:0005615">
    <property type="term" value="C:extracellular space"/>
    <property type="evidence" value="ECO:0007669"/>
    <property type="project" value="InterPro"/>
</dbReference>
<evidence type="ECO:0000259" key="11">
    <source>
        <dbReference type="Pfam" id="PF00962"/>
    </source>
</evidence>
<dbReference type="EC" id="3.5.4.4" evidence="4"/>
<evidence type="ECO:0000256" key="9">
    <source>
        <dbReference type="ARBA" id="ARBA00022801"/>
    </source>
</evidence>
<dbReference type="NCBIfam" id="TIGR01431">
    <property type="entry name" value="adm_rel"/>
    <property type="match status" value="1"/>
</dbReference>
<dbReference type="PANTHER" id="PTHR11409:SF39">
    <property type="entry name" value="ADENOSINE DEAMINASE 2"/>
    <property type="match status" value="1"/>
</dbReference>
<comment type="subcellular location">
    <subcellularLocation>
        <location evidence="2">Secreted</location>
    </subcellularLocation>
</comment>
<feature type="domain" description="Adenosine deaminase" evidence="11">
    <location>
        <begin position="203"/>
        <end position="497"/>
    </location>
</feature>
<comment type="cofactor">
    <cofactor evidence="1">
        <name>Zn(2+)</name>
        <dbReference type="ChEBI" id="CHEBI:29105"/>
    </cofactor>
</comment>
<proteinExistence type="inferred from homology"/>
<dbReference type="PANTHER" id="PTHR11409">
    <property type="entry name" value="ADENOSINE DEAMINASE"/>
    <property type="match status" value="1"/>
</dbReference>
<evidence type="ECO:0000256" key="7">
    <source>
        <dbReference type="ARBA" id="ARBA00022723"/>
    </source>
</evidence>
<dbReference type="InterPro" id="IPR006331">
    <property type="entry name" value="ADGF"/>
</dbReference>
<evidence type="ECO:0000256" key="10">
    <source>
        <dbReference type="ARBA" id="ARBA00047764"/>
    </source>
</evidence>
<reference evidence="13 14" key="1">
    <citation type="submission" date="2015-08" db="EMBL/GenBank/DDBJ databases">
        <title>Ancestral chromatin configuration constrains chromatin evolution on differentiating sex chromosomes in Drosophila.</title>
        <authorList>
            <person name="Zhou Q."/>
            <person name="Bachtrog D."/>
        </authorList>
    </citation>
    <scope>NUCLEOTIDE SEQUENCE [LARGE SCALE GENOMIC DNA]</scope>
    <source>
        <tissue evidence="13">Whole larvae</tissue>
    </source>
</reference>
<keyword evidence="6" id="KW-0964">Secreted</keyword>
<protein>
    <recommendedName>
        <fullName evidence="5">Adenosine deaminase</fullName>
        <ecNumber evidence="4">3.5.4.4</ecNumber>
    </recommendedName>
</protein>
<evidence type="ECO:0000256" key="5">
    <source>
        <dbReference type="ARBA" id="ARBA00018099"/>
    </source>
</evidence>
<keyword evidence="7" id="KW-0479">Metal-binding</keyword>
<organism evidence="13 14">
    <name type="scientific">Drosophila busckii</name>
    <name type="common">Fruit fly</name>
    <dbReference type="NCBI Taxonomy" id="30019"/>
    <lineage>
        <taxon>Eukaryota</taxon>
        <taxon>Metazoa</taxon>
        <taxon>Ecdysozoa</taxon>
        <taxon>Arthropoda</taxon>
        <taxon>Hexapoda</taxon>
        <taxon>Insecta</taxon>
        <taxon>Pterygota</taxon>
        <taxon>Neoptera</taxon>
        <taxon>Endopterygota</taxon>
        <taxon>Diptera</taxon>
        <taxon>Brachycera</taxon>
        <taxon>Muscomorpha</taxon>
        <taxon>Ephydroidea</taxon>
        <taxon>Drosophilidae</taxon>
        <taxon>Drosophila</taxon>
    </lineage>
</organism>
<dbReference type="GO" id="GO:0004000">
    <property type="term" value="F:adenosine deaminase activity"/>
    <property type="evidence" value="ECO:0007669"/>
    <property type="project" value="InterPro"/>
</dbReference>
<evidence type="ECO:0000256" key="2">
    <source>
        <dbReference type="ARBA" id="ARBA00004613"/>
    </source>
</evidence>
<evidence type="ECO:0000256" key="3">
    <source>
        <dbReference type="ARBA" id="ARBA00006083"/>
    </source>
</evidence>
<comment type="catalytic activity">
    <reaction evidence="10">
        <text>adenosine + H2O + H(+) = inosine + NH4(+)</text>
        <dbReference type="Rhea" id="RHEA:24408"/>
        <dbReference type="ChEBI" id="CHEBI:15377"/>
        <dbReference type="ChEBI" id="CHEBI:15378"/>
        <dbReference type="ChEBI" id="CHEBI:16335"/>
        <dbReference type="ChEBI" id="CHEBI:17596"/>
        <dbReference type="ChEBI" id="CHEBI:28938"/>
        <dbReference type="EC" id="3.5.4.4"/>
    </reaction>
</comment>
<evidence type="ECO:0000313" key="13">
    <source>
        <dbReference type="EMBL" id="ALC41757.1"/>
    </source>
</evidence>
<keyword evidence="9" id="KW-0378">Hydrolase</keyword>
<dbReference type="AlphaFoldDB" id="A0A0M4EVR1"/>
<dbReference type="Pfam" id="PF08451">
    <property type="entry name" value="A_deaminase_N"/>
    <property type="match status" value="1"/>
</dbReference>
<dbReference type="InterPro" id="IPR006330">
    <property type="entry name" value="Ado/ade_deaminase"/>
</dbReference>
<dbReference type="InterPro" id="IPR032466">
    <property type="entry name" value="Metal_Hydrolase"/>
</dbReference>
<gene>
    <name evidence="13" type="ORF">Dbus_chr2Rg1336</name>
</gene>
<evidence type="ECO:0000256" key="4">
    <source>
        <dbReference type="ARBA" id="ARBA00012784"/>
    </source>
</evidence>
<dbReference type="GO" id="GO:0006154">
    <property type="term" value="P:adenosine catabolic process"/>
    <property type="evidence" value="ECO:0007669"/>
    <property type="project" value="InterPro"/>
</dbReference>
<comment type="similarity">
    <text evidence="3">Belongs to the metallo-dependent hydrolases superfamily. Adenosine and AMP deaminases family. ADGF subfamily.</text>
</comment>
<sequence length="532" mass="61077">MQWHKTLTPLGRQYSGSSLAGRLVGLTNLRRATPAAYRKVRDIVCTYERAGGIGSDLQLTANEKQANDVIMALKLAEYQRGIMDPTQFAPGYHIFQMLYKIKQSPLFKVISSMPKGGALKTHDTSMCSSEFLIKLTHKPHLWVCTREDGRQYEIVQFRYAREQPSSNHQDCSWLRMEELRESRGDRNVHEYLRARFSMYPLSRPQSNADAWSNMMSIFRLVDGLVKYEPNWGEYYYNALKEFHADEVQYVEVRSLLPRLYSLDGQKLQVSDTVKVYNEQLQRFKQQHPDFIDSKLIYAPLRHIDAAKLATHVKLCTELNAAYPELLIGFDLVGQEDLGYPLSAFAMELLKLPQHINFYFHAGQTNWYGSPVDENLVDAVLLGTRRIAHGYALCKHPLIMQLVKQLGIAIEVCPVGNQVLQLGTDYRNHPAASFIANNIPFVISSGNPSFWRTTPLSHDFYLTFLGIAPMNADLTFLKRLAKNSIKYSALKDEDKAKANEKWKLKWDKWIDDVIAQRDELFVAEAKRKAEVQK</sequence>
<dbReference type="InterPro" id="IPR013659">
    <property type="entry name" value="A_deaminase_N"/>
</dbReference>
<keyword evidence="14" id="KW-1185">Reference proteome</keyword>
<keyword evidence="8" id="KW-0732">Signal</keyword>
<dbReference type="SUPFAM" id="SSF51556">
    <property type="entry name" value="Metallo-dependent hydrolases"/>
    <property type="match status" value="1"/>
</dbReference>
<dbReference type="Pfam" id="PF00962">
    <property type="entry name" value="A_deaminase"/>
    <property type="match status" value="1"/>
</dbReference>
<dbReference type="Proteomes" id="UP000494163">
    <property type="component" value="Chromosome 2R"/>
</dbReference>
<dbReference type="OMA" id="QEDVGHP"/>
<name>A0A0M4EVR1_DROBS</name>
<dbReference type="OrthoDB" id="7202371at2759"/>
<accession>A0A0M4EVR1</accession>
<evidence type="ECO:0000256" key="6">
    <source>
        <dbReference type="ARBA" id="ARBA00022525"/>
    </source>
</evidence>